<evidence type="ECO:0000313" key="2">
    <source>
        <dbReference type="EMBL" id="CAF2804549.1"/>
    </source>
</evidence>
<name>A0A7R8CKJ8_LEPSM</name>
<organism evidence="2 3">
    <name type="scientific">Lepeophtheirus salmonis</name>
    <name type="common">Salmon louse</name>
    <name type="synonym">Caligus salmonis</name>
    <dbReference type="NCBI Taxonomy" id="72036"/>
    <lineage>
        <taxon>Eukaryota</taxon>
        <taxon>Metazoa</taxon>
        <taxon>Ecdysozoa</taxon>
        <taxon>Arthropoda</taxon>
        <taxon>Crustacea</taxon>
        <taxon>Multicrustacea</taxon>
        <taxon>Hexanauplia</taxon>
        <taxon>Copepoda</taxon>
        <taxon>Siphonostomatoida</taxon>
        <taxon>Caligidae</taxon>
        <taxon>Lepeophtheirus</taxon>
    </lineage>
</organism>
<evidence type="ECO:0000256" key="1">
    <source>
        <dbReference type="SAM" id="MobiDB-lite"/>
    </source>
</evidence>
<accession>A0A7R8CKJ8</accession>
<feature type="compositionally biased region" description="Basic and acidic residues" evidence="1">
    <location>
        <begin position="220"/>
        <end position="231"/>
    </location>
</feature>
<dbReference type="EMBL" id="HG994590">
    <property type="protein sequence ID" value="CAF2804549.1"/>
    <property type="molecule type" value="Genomic_DNA"/>
</dbReference>
<evidence type="ECO:0000313" key="3">
    <source>
        <dbReference type="Proteomes" id="UP000675881"/>
    </source>
</evidence>
<dbReference type="AlphaFoldDB" id="A0A7R8CKJ8"/>
<gene>
    <name evidence="2" type="ORF">LSAA_3102</name>
</gene>
<sequence>MAPKRKDRSCPLTNKKQSQFTQDEWAGCRGQRGVIVYGIQTGRPNVEIAEFPNIPSSTVKKVARRYLDFLASGDGGGNDEDFDVKRKFHKHCSGSNREDMVEVIKDVVDADPGVSMKTMVLEYFDELDEYNCDIEHGRVSNIFIQLPITADNSNSDIDSGDKEDPNINNLGSNQLLAHASLLVKDYKGGICDDKEQGVDNLCYDDFLPKQKCPPLPKAKCSHEPKAQKKRN</sequence>
<keyword evidence="3" id="KW-1185">Reference proteome</keyword>
<reference evidence="2" key="1">
    <citation type="submission" date="2021-02" db="EMBL/GenBank/DDBJ databases">
        <authorList>
            <person name="Bekaert M."/>
        </authorList>
    </citation>
    <scope>NUCLEOTIDE SEQUENCE</scope>
    <source>
        <strain evidence="2">IoA-00</strain>
    </source>
</reference>
<protein>
    <submittedName>
        <fullName evidence="2">GJC2</fullName>
    </submittedName>
</protein>
<dbReference type="Proteomes" id="UP000675881">
    <property type="component" value="Chromosome 11"/>
</dbReference>
<proteinExistence type="predicted"/>
<feature type="region of interest" description="Disordered" evidence="1">
    <location>
        <begin position="210"/>
        <end position="231"/>
    </location>
</feature>